<accession>A0AAU8SUE1</accession>
<reference evidence="2 3" key="1">
    <citation type="journal article" date="2015" name="Genome Announc.">
        <title>Complete genome sequences for 59 burkholderia isolates, both pathogenic and near neighbor.</title>
        <authorList>
            <person name="Johnson S.L."/>
            <person name="Bishop-Lilly K.A."/>
            <person name="Ladner J.T."/>
            <person name="Daligault H.E."/>
            <person name="Davenport K.W."/>
            <person name="Jaissle J."/>
            <person name="Frey K.G."/>
            <person name="Koroleva G.I."/>
            <person name="Bruce D.C."/>
            <person name="Coyne S.R."/>
            <person name="Broomall S.M."/>
            <person name="Li P.E."/>
            <person name="Teshima H."/>
            <person name="Gibbons H.S."/>
            <person name="Palacios G.F."/>
            <person name="Rosenzweig C.N."/>
            <person name="Redden C.L."/>
            <person name="Xu Y."/>
            <person name="Minogue T.D."/>
            <person name="Chain P.S."/>
        </authorList>
    </citation>
    <scope>NUCLEOTIDE SEQUENCE [LARGE SCALE GENOMIC DNA]</scope>
    <source>
        <strain evidence="2 3">ATCC BAA-463</strain>
    </source>
</reference>
<proteinExistence type="predicted"/>
<dbReference type="AlphaFoldDB" id="A0AAU8SUE1"/>
<feature type="domain" description="Transcriptional regulator AbiEi antitoxin N-terminal" evidence="1">
    <location>
        <begin position="54"/>
        <end position="142"/>
    </location>
</feature>
<evidence type="ECO:0000313" key="3">
    <source>
        <dbReference type="Proteomes" id="UP000032614"/>
    </source>
</evidence>
<sequence>MDAHRIAVEQVRFIVGSKTVYQLRVLFALTNNKCIFEDVKLREWGGGFVVAKRAVQLLMQEAPRGQPLDPAMLRNLGISPAQTHYLVTAGWLQRLSKGAYLLRGDVPTTEGILMYLGRHIAGLHVGGKTALDWQGVRHNVAFRPRITLWGLQAYRFPAWVKQHMHHTYQTTRLFDDQFSLSDCLRPLPLKNSSVLVSIPELALLELASDIGKRGEKGQSLEEALHLADSLRNLRADRLLGLLRRCTRVKVVRLVRDLGESSGHEWGRELRVTANQLSPSTRWSAREEGGRRLTLKP</sequence>
<dbReference type="KEGG" id="bfn:OI25_7793"/>
<dbReference type="Pfam" id="PF11459">
    <property type="entry name" value="AbiEi_3"/>
    <property type="match status" value="1"/>
</dbReference>
<dbReference type="EMBL" id="CP010025">
    <property type="protein sequence ID" value="AJZ56554.1"/>
    <property type="molecule type" value="Genomic_DNA"/>
</dbReference>
<name>A0AAU8SUE1_9BURK</name>
<dbReference type="InterPro" id="IPR033455">
    <property type="entry name" value="AbiEi_3_N"/>
</dbReference>
<dbReference type="Proteomes" id="UP000032614">
    <property type="component" value="Chromosome 3"/>
</dbReference>
<protein>
    <recommendedName>
        <fullName evidence="1">Transcriptional regulator AbiEi antitoxin N-terminal domain-containing protein</fullName>
    </recommendedName>
</protein>
<organism evidence="2 3">
    <name type="scientific">Paraburkholderia fungorum</name>
    <dbReference type="NCBI Taxonomy" id="134537"/>
    <lineage>
        <taxon>Bacteria</taxon>
        <taxon>Pseudomonadati</taxon>
        <taxon>Pseudomonadota</taxon>
        <taxon>Betaproteobacteria</taxon>
        <taxon>Burkholderiales</taxon>
        <taxon>Burkholderiaceae</taxon>
        <taxon>Paraburkholderia</taxon>
    </lineage>
</organism>
<dbReference type="GeneID" id="66514029"/>
<dbReference type="RefSeq" id="WP_345788716.1">
    <property type="nucleotide sequence ID" value="NZ_CP010025.1"/>
</dbReference>
<evidence type="ECO:0000313" key="2">
    <source>
        <dbReference type="EMBL" id="AJZ56554.1"/>
    </source>
</evidence>
<dbReference type="InterPro" id="IPR021561">
    <property type="entry name" value="AbiEi_3"/>
</dbReference>
<gene>
    <name evidence="2" type="ORF">OI25_7793</name>
</gene>
<dbReference type="Pfam" id="PF17194">
    <property type="entry name" value="AbiEi_3_N"/>
    <property type="match status" value="1"/>
</dbReference>
<evidence type="ECO:0000259" key="1">
    <source>
        <dbReference type="Pfam" id="PF17194"/>
    </source>
</evidence>